<dbReference type="Pfam" id="PF00892">
    <property type="entry name" value="EamA"/>
    <property type="match status" value="2"/>
</dbReference>
<keyword evidence="4 5" id="KW-0472">Membrane</keyword>
<dbReference type="EMBL" id="JARXHW010000030">
    <property type="protein sequence ID" value="MDQ8208377.1"/>
    <property type="molecule type" value="Genomic_DNA"/>
</dbReference>
<evidence type="ECO:0000256" key="1">
    <source>
        <dbReference type="ARBA" id="ARBA00004141"/>
    </source>
</evidence>
<reference evidence="7 8" key="1">
    <citation type="submission" date="2023-04" db="EMBL/GenBank/DDBJ databases">
        <title>A novel bacteria isolated from coastal sediment.</title>
        <authorList>
            <person name="Liu X.-J."/>
            <person name="Du Z.-J."/>
        </authorList>
    </citation>
    <scope>NUCLEOTIDE SEQUENCE [LARGE SCALE GENOMIC DNA]</scope>
    <source>
        <strain evidence="7 8">SDUM461003</strain>
    </source>
</reference>
<dbReference type="RefSeq" id="WP_308950932.1">
    <property type="nucleotide sequence ID" value="NZ_JARXHW010000030.1"/>
</dbReference>
<evidence type="ECO:0000313" key="7">
    <source>
        <dbReference type="EMBL" id="MDQ8208377.1"/>
    </source>
</evidence>
<feature type="domain" description="EamA" evidence="6">
    <location>
        <begin position="12"/>
        <end position="146"/>
    </location>
</feature>
<gene>
    <name evidence="7" type="ORF">QEH52_12715</name>
</gene>
<dbReference type="Proteomes" id="UP001225316">
    <property type="component" value="Unassembled WGS sequence"/>
</dbReference>
<keyword evidence="8" id="KW-1185">Reference proteome</keyword>
<evidence type="ECO:0000259" key="6">
    <source>
        <dbReference type="Pfam" id="PF00892"/>
    </source>
</evidence>
<evidence type="ECO:0000256" key="5">
    <source>
        <dbReference type="SAM" id="Phobius"/>
    </source>
</evidence>
<dbReference type="PANTHER" id="PTHR22911">
    <property type="entry name" value="ACYL-MALONYL CONDENSING ENZYME-RELATED"/>
    <property type="match status" value="1"/>
</dbReference>
<feature type="transmembrane region" description="Helical" evidence="5">
    <location>
        <begin position="40"/>
        <end position="58"/>
    </location>
</feature>
<evidence type="ECO:0000313" key="8">
    <source>
        <dbReference type="Proteomes" id="UP001225316"/>
    </source>
</evidence>
<dbReference type="PANTHER" id="PTHR22911:SF6">
    <property type="entry name" value="SOLUTE CARRIER FAMILY 35 MEMBER G1"/>
    <property type="match status" value="1"/>
</dbReference>
<feature type="domain" description="EamA" evidence="6">
    <location>
        <begin position="159"/>
        <end position="284"/>
    </location>
</feature>
<feature type="transmembrane region" description="Helical" evidence="5">
    <location>
        <begin position="78"/>
        <end position="99"/>
    </location>
</feature>
<proteinExistence type="predicted"/>
<comment type="caution">
    <text evidence="7">The sequence shown here is derived from an EMBL/GenBank/DDBJ whole genome shotgun (WGS) entry which is preliminary data.</text>
</comment>
<organism evidence="7 8">
    <name type="scientific">Thalassobacterium maritimum</name>
    <dbReference type="NCBI Taxonomy" id="3041265"/>
    <lineage>
        <taxon>Bacteria</taxon>
        <taxon>Pseudomonadati</taxon>
        <taxon>Verrucomicrobiota</taxon>
        <taxon>Opitutia</taxon>
        <taxon>Puniceicoccales</taxon>
        <taxon>Coraliomargaritaceae</taxon>
        <taxon>Thalassobacterium</taxon>
    </lineage>
</organism>
<feature type="transmembrane region" description="Helical" evidence="5">
    <location>
        <begin position="157"/>
        <end position="176"/>
    </location>
</feature>
<dbReference type="InterPro" id="IPR000620">
    <property type="entry name" value="EamA_dom"/>
</dbReference>
<feature type="transmembrane region" description="Helical" evidence="5">
    <location>
        <begin position="105"/>
        <end position="124"/>
    </location>
</feature>
<dbReference type="InterPro" id="IPR037185">
    <property type="entry name" value="EmrE-like"/>
</dbReference>
<feature type="transmembrane region" description="Helical" evidence="5">
    <location>
        <begin position="217"/>
        <end position="234"/>
    </location>
</feature>
<feature type="transmembrane region" description="Helical" evidence="5">
    <location>
        <begin position="131"/>
        <end position="151"/>
    </location>
</feature>
<accession>A0ABU1AW54</accession>
<feature type="transmembrane region" description="Helical" evidence="5">
    <location>
        <begin position="12"/>
        <end position="34"/>
    </location>
</feature>
<name>A0ABU1AW54_9BACT</name>
<keyword evidence="2 5" id="KW-0812">Transmembrane</keyword>
<evidence type="ECO:0000256" key="3">
    <source>
        <dbReference type="ARBA" id="ARBA00022989"/>
    </source>
</evidence>
<dbReference type="SUPFAM" id="SSF103481">
    <property type="entry name" value="Multidrug resistance efflux transporter EmrE"/>
    <property type="match status" value="2"/>
</dbReference>
<evidence type="ECO:0000256" key="4">
    <source>
        <dbReference type="ARBA" id="ARBA00023136"/>
    </source>
</evidence>
<protein>
    <submittedName>
        <fullName evidence="7">DMT family transporter</fullName>
    </submittedName>
</protein>
<sequence>MKRIDLPPSERRGILLMLSSVTLFAATSLLLSYAHTAHGIDGWVAATYRGIVGLAVVFAMQKRTGTLSLHHIFTRKLLFIRGLVGGLTIPVYYFCIMELGAGRAGIIAGVWPLFGAIFAAVLLKEQLYRSYFFYIGLTIVGMVAVLSGNGIGEAKLAFDLLALTGAAAGGFCVVLIRHLRHSESTSNIFAAQCVFTVIIAGGFSRTDLIVADCTAQSILLIAAVTVVSAQLCLTEAFRHLTVAKGSALQMLTPAATAGFSILLLDETFSFYELLGSAAVLYGSYRIATHRAIKE</sequence>
<feature type="transmembrane region" description="Helical" evidence="5">
    <location>
        <begin position="188"/>
        <end position="205"/>
    </location>
</feature>
<evidence type="ECO:0000256" key="2">
    <source>
        <dbReference type="ARBA" id="ARBA00022692"/>
    </source>
</evidence>
<keyword evidence="3 5" id="KW-1133">Transmembrane helix</keyword>
<comment type="subcellular location">
    <subcellularLocation>
        <location evidence="1">Membrane</location>
        <topology evidence="1">Multi-pass membrane protein</topology>
    </subcellularLocation>
</comment>